<dbReference type="Proteomes" id="UP000321598">
    <property type="component" value="Unassembled WGS sequence"/>
</dbReference>
<evidence type="ECO:0000313" key="8">
    <source>
        <dbReference type="Proteomes" id="UP000321598"/>
    </source>
</evidence>
<protein>
    <submittedName>
        <fullName evidence="5">Autolysin</fullName>
    </submittedName>
    <submittedName>
        <fullName evidence="6">Glucosaminidase</fullName>
    </submittedName>
</protein>
<gene>
    <name evidence="6" type="primary">atl_1</name>
    <name evidence="6" type="ORF">NCTC12413_00645</name>
    <name evidence="5" type="ORF">SAR03_20700</name>
</gene>
<dbReference type="SMART" id="SM00047">
    <property type="entry name" value="LYZ2"/>
    <property type="match status" value="1"/>
</dbReference>
<evidence type="ECO:0000313" key="5">
    <source>
        <dbReference type="EMBL" id="GEQ01033.1"/>
    </source>
</evidence>
<keyword evidence="2" id="KW-0378">Hydrolase</keyword>
<dbReference type="EMBL" id="UGZE01000001">
    <property type="protein sequence ID" value="SUJ12312.1"/>
    <property type="molecule type" value="Genomic_DNA"/>
</dbReference>
<dbReference type="InterPro" id="IPR051056">
    <property type="entry name" value="Glycosyl_Hydrolase_73"/>
</dbReference>
<sequence length="258" mass="29835">MNEKVKQRLPMIFLTIILVIFAILLIINETELFENKQKYTFDEAVNRQLAEGTLNMKEENQQFVDASRAEVAEAMKIENSNDDLNHMDISEPVYLSEKEVNQILRDKGVFKDKGKAFLEAQEKHDVNVIYLISHALVETGNGKSNLAKGIKDNGKHYYNFFGIGAFDEAAVQTGSSFAKQQKWDSPEKAIEGGAKFVRGNYFDKDQISLYQMRWNPENPGKHQYASDIEWDENIARIMKRYYDKLGIKKDDISKHYYK</sequence>
<proteinExistence type="inferred from homology"/>
<dbReference type="RefSeq" id="WP_002510083.1">
    <property type="nucleotide sequence ID" value="NZ_BKAV01000025.1"/>
</dbReference>
<keyword evidence="3" id="KW-0472">Membrane</keyword>
<dbReference type="GO" id="GO:0004040">
    <property type="term" value="F:amidase activity"/>
    <property type="evidence" value="ECO:0007669"/>
    <property type="project" value="InterPro"/>
</dbReference>
<organism evidence="6 7">
    <name type="scientific">Staphylococcus arlettae</name>
    <dbReference type="NCBI Taxonomy" id="29378"/>
    <lineage>
        <taxon>Bacteria</taxon>
        <taxon>Bacillati</taxon>
        <taxon>Bacillota</taxon>
        <taxon>Bacilli</taxon>
        <taxon>Bacillales</taxon>
        <taxon>Staphylococcaceae</taxon>
        <taxon>Staphylococcus</taxon>
    </lineage>
</organism>
<reference evidence="5 8" key="2">
    <citation type="submission" date="2019-07" db="EMBL/GenBank/DDBJ databases">
        <title>Whole genome shotgun sequence of Staphylococcus arlettae NBRC 109765.</title>
        <authorList>
            <person name="Hosoyama A."/>
            <person name="Uohara A."/>
            <person name="Ohji S."/>
            <person name="Ichikawa N."/>
        </authorList>
    </citation>
    <scope>NUCLEOTIDE SEQUENCE [LARGE SCALE GENOMIC DNA]</scope>
    <source>
        <strain evidence="5 8">NBRC 109765</strain>
    </source>
</reference>
<reference evidence="6 7" key="1">
    <citation type="submission" date="2018-06" db="EMBL/GenBank/DDBJ databases">
        <authorList>
            <consortium name="Pathogen Informatics"/>
            <person name="Doyle S."/>
        </authorList>
    </citation>
    <scope>NUCLEOTIDE SEQUENCE [LARGE SCALE GENOMIC DNA]</scope>
    <source>
        <strain evidence="6 7">NCTC12413</strain>
    </source>
</reference>
<evidence type="ECO:0000256" key="1">
    <source>
        <dbReference type="ARBA" id="ARBA00006088"/>
    </source>
</evidence>
<keyword evidence="3" id="KW-1133">Transmembrane helix</keyword>
<dbReference type="STRING" id="1212545.SARL_06784"/>
<accession>A0A380C3T6</accession>
<evidence type="ECO:0000259" key="4">
    <source>
        <dbReference type="SMART" id="SM00047"/>
    </source>
</evidence>
<feature type="transmembrane region" description="Helical" evidence="3">
    <location>
        <begin position="9"/>
        <end position="27"/>
    </location>
</feature>
<comment type="similarity">
    <text evidence="1">In the N-terminal section; belongs to the N-acetylmuramoyl-L-alanine amidase 2 family.</text>
</comment>
<dbReference type="Pfam" id="PF01832">
    <property type="entry name" value="Glucosaminidase"/>
    <property type="match status" value="1"/>
</dbReference>
<dbReference type="PANTHER" id="PTHR33308:SF9">
    <property type="entry name" value="PEPTIDOGLYCAN HYDROLASE FLGJ"/>
    <property type="match status" value="1"/>
</dbReference>
<dbReference type="EMBL" id="BKAV01000025">
    <property type="protein sequence ID" value="GEQ01033.1"/>
    <property type="molecule type" value="Genomic_DNA"/>
</dbReference>
<dbReference type="OrthoDB" id="9816557at2"/>
<dbReference type="Proteomes" id="UP000254956">
    <property type="component" value="Unassembled WGS sequence"/>
</dbReference>
<evidence type="ECO:0000313" key="6">
    <source>
        <dbReference type="EMBL" id="SUJ12312.1"/>
    </source>
</evidence>
<evidence type="ECO:0000256" key="3">
    <source>
        <dbReference type="SAM" id="Phobius"/>
    </source>
</evidence>
<name>A0A380C3T6_9STAP</name>
<evidence type="ECO:0000313" key="7">
    <source>
        <dbReference type="Proteomes" id="UP000254956"/>
    </source>
</evidence>
<evidence type="ECO:0000256" key="2">
    <source>
        <dbReference type="ARBA" id="ARBA00022801"/>
    </source>
</evidence>
<keyword evidence="3" id="KW-0812">Transmembrane</keyword>
<dbReference type="InterPro" id="IPR002901">
    <property type="entry name" value="MGlyc_endo_b_GlcNAc-like_dom"/>
</dbReference>
<dbReference type="Gene3D" id="1.10.530.10">
    <property type="match status" value="1"/>
</dbReference>
<dbReference type="PANTHER" id="PTHR33308">
    <property type="entry name" value="PEPTIDOGLYCAN HYDROLASE FLGJ"/>
    <property type="match status" value="1"/>
</dbReference>
<dbReference type="AlphaFoldDB" id="A0A380C3T6"/>
<feature type="domain" description="Mannosyl-glycoprotein endo-beta-N-acetylglucosamidase-like" evidence="4">
    <location>
        <begin position="102"/>
        <end position="250"/>
    </location>
</feature>
<keyword evidence="8" id="KW-1185">Reference proteome</keyword>